<accession>A0A803KWU2</accession>
<name>A0A803KWU2_CHEQI</name>
<evidence type="ECO:0000313" key="3">
    <source>
        <dbReference type="Proteomes" id="UP000596660"/>
    </source>
</evidence>
<reference evidence="2" key="1">
    <citation type="journal article" date="2017" name="Nature">
        <title>The genome of Chenopodium quinoa.</title>
        <authorList>
            <person name="Jarvis D.E."/>
            <person name="Ho Y.S."/>
            <person name="Lightfoot D.J."/>
            <person name="Schmoeckel S.M."/>
            <person name="Li B."/>
            <person name="Borm T.J.A."/>
            <person name="Ohyanagi H."/>
            <person name="Mineta K."/>
            <person name="Michell C.T."/>
            <person name="Saber N."/>
            <person name="Kharbatia N.M."/>
            <person name="Rupper R.R."/>
            <person name="Sharp A.R."/>
            <person name="Dally N."/>
            <person name="Boughton B.A."/>
            <person name="Woo Y.H."/>
            <person name="Gao G."/>
            <person name="Schijlen E.G.W.M."/>
            <person name="Guo X."/>
            <person name="Momin A.A."/>
            <person name="Negrao S."/>
            <person name="Al-Babili S."/>
            <person name="Gehring C."/>
            <person name="Roessner U."/>
            <person name="Jung C."/>
            <person name="Murphy K."/>
            <person name="Arold S.T."/>
            <person name="Gojobori T."/>
            <person name="van der Linden C.G."/>
            <person name="van Loo E.N."/>
            <person name="Jellen E.N."/>
            <person name="Maughan P.J."/>
            <person name="Tester M."/>
        </authorList>
    </citation>
    <scope>NUCLEOTIDE SEQUENCE [LARGE SCALE GENOMIC DNA]</scope>
    <source>
        <strain evidence="2">cv. PI 614886</strain>
    </source>
</reference>
<proteinExistence type="predicted"/>
<dbReference type="Gramene" id="AUR62003500-RA">
    <property type="protein sequence ID" value="AUR62003500-RA:cds"/>
    <property type="gene ID" value="AUR62003500"/>
</dbReference>
<feature type="compositionally biased region" description="Low complexity" evidence="1">
    <location>
        <begin position="42"/>
        <end position="53"/>
    </location>
</feature>
<sequence length="206" mass="22776">MVAPSSFSLSSPHCNFNPNPKFHKPQIINISQSLNLLRTFKSSPNYSNSNQSPIETDEDPPPEPPLQQPDEGGGGENDLLSYPSKRSFGVATGEIFIGIASRLINFSGKIKNLGENTTVLMDEESTILREVSGEKSESGERIAKVIEDSLEPEVVWEQREKDVEEEKRLKLVTSPGFSFSAAGLLFPYHLGVAQFLIEKGYIKVFC</sequence>
<dbReference type="Proteomes" id="UP000596660">
    <property type="component" value="Unplaced"/>
</dbReference>
<dbReference type="EnsemblPlants" id="AUR62003500-RA">
    <property type="protein sequence ID" value="AUR62003500-RA:cds"/>
    <property type="gene ID" value="AUR62003500"/>
</dbReference>
<evidence type="ECO:0000313" key="2">
    <source>
        <dbReference type="EnsemblPlants" id="AUR62003500-RA:cds"/>
    </source>
</evidence>
<evidence type="ECO:0000256" key="1">
    <source>
        <dbReference type="SAM" id="MobiDB-lite"/>
    </source>
</evidence>
<dbReference type="AlphaFoldDB" id="A0A803KWU2"/>
<protein>
    <submittedName>
        <fullName evidence="2">Uncharacterized protein</fullName>
    </submittedName>
</protein>
<keyword evidence="3" id="KW-1185">Reference proteome</keyword>
<reference evidence="2" key="2">
    <citation type="submission" date="2021-03" db="UniProtKB">
        <authorList>
            <consortium name="EnsemblPlants"/>
        </authorList>
    </citation>
    <scope>IDENTIFICATION</scope>
</reference>
<feature type="region of interest" description="Disordered" evidence="1">
    <location>
        <begin position="41"/>
        <end position="82"/>
    </location>
</feature>
<organism evidence="2 3">
    <name type="scientific">Chenopodium quinoa</name>
    <name type="common">Quinoa</name>
    <dbReference type="NCBI Taxonomy" id="63459"/>
    <lineage>
        <taxon>Eukaryota</taxon>
        <taxon>Viridiplantae</taxon>
        <taxon>Streptophyta</taxon>
        <taxon>Embryophyta</taxon>
        <taxon>Tracheophyta</taxon>
        <taxon>Spermatophyta</taxon>
        <taxon>Magnoliopsida</taxon>
        <taxon>eudicotyledons</taxon>
        <taxon>Gunneridae</taxon>
        <taxon>Pentapetalae</taxon>
        <taxon>Caryophyllales</taxon>
        <taxon>Chenopodiaceae</taxon>
        <taxon>Chenopodioideae</taxon>
        <taxon>Atripliceae</taxon>
        <taxon>Chenopodium</taxon>
    </lineage>
</organism>